<evidence type="ECO:0000313" key="9">
    <source>
        <dbReference type="Proteomes" id="UP000287519"/>
    </source>
</evidence>
<dbReference type="PROSITE" id="PS00086">
    <property type="entry name" value="CYTOCHROME_P450"/>
    <property type="match status" value="1"/>
</dbReference>
<dbReference type="Proteomes" id="UP000287519">
    <property type="component" value="Unassembled WGS sequence"/>
</dbReference>
<gene>
    <name evidence="8" type="ORF">Rhow_001491</name>
</gene>
<evidence type="ECO:0000256" key="2">
    <source>
        <dbReference type="ARBA" id="ARBA00022617"/>
    </source>
</evidence>
<dbReference type="GO" id="GO:0004497">
    <property type="term" value="F:monooxygenase activity"/>
    <property type="evidence" value="ECO:0007669"/>
    <property type="project" value="UniProtKB-KW"/>
</dbReference>
<name>A0A402C4C2_RHOWR</name>
<evidence type="ECO:0000256" key="5">
    <source>
        <dbReference type="ARBA" id="ARBA00023004"/>
    </source>
</evidence>
<dbReference type="AlphaFoldDB" id="A0A402C4C2"/>
<accession>A0A402C4C2</accession>
<dbReference type="InterPro" id="IPR001128">
    <property type="entry name" value="Cyt_P450"/>
</dbReference>
<evidence type="ECO:0000256" key="3">
    <source>
        <dbReference type="ARBA" id="ARBA00022723"/>
    </source>
</evidence>
<keyword evidence="9" id="KW-1185">Reference proteome</keyword>
<evidence type="ECO:0000256" key="4">
    <source>
        <dbReference type="ARBA" id="ARBA00023002"/>
    </source>
</evidence>
<dbReference type="GO" id="GO:0005506">
    <property type="term" value="F:iron ion binding"/>
    <property type="evidence" value="ECO:0007669"/>
    <property type="project" value="InterPro"/>
</dbReference>
<reference evidence="8 9" key="1">
    <citation type="submission" date="2018-11" db="EMBL/GenBank/DDBJ databases">
        <title>Microbial catabolism of amino acid.</title>
        <authorList>
            <person name="Hibi M."/>
            <person name="Ogawa J."/>
        </authorList>
    </citation>
    <scope>NUCLEOTIDE SEQUENCE [LARGE SCALE GENOMIC DNA]</scope>
    <source>
        <strain evidence="8 9">C31-06</strain>
    </source>
</reference>
<keyword evidence="6 7" id="KW-0503">Monooxygenase</keyword>
<keyword evidence="3 7" id="KW-0479">Metal-binding</keyword>
<dbReference type="EMBL" id="BHYM01000019">
    <property type="protein sequence ID" value="GCE38439.1"/>
    <property type="molecule type" value="Genomic_DNA"/>
</dbReference>
<proteinExistence type="inferred from homology"/>
<keyword evidence="4 7" id="KW-0560">Oxidoreductase</keyword>
<organism evidence="8 9">
    <name type="scientific">Rhodococcus wratislaviensis</name>
    <name type="common">Tsukamurella wratislaviensis</name>
    <dbReference type="NCBI Taxonomy" id="44752"/>
    <lineage>
        <taxon>Bacteria</taxon>
        <taxon>Bacillati</taxon>
        <taxon>Actinomycetota</taxon>
        <taxon>Actinomycetes</taxon>
        <taxon>Mycobacteriales</taxon>
        <taxon>Nocardiaceae</taxon>
        <taxon>Rhodococcus</taxon>
    </lineage>
</organism>
<dbReference type="PANTHER" id="PTHR46696:SF6">
    <property type="entry name" value="P450, PUTATIVE (EUROFUNG)-RELATED"/>
    <property type="match status" value="1"/>
</dbReference>
<comment type="caution">
    <text evidence="8">The sequence shown here is derived from an EMBL/GenBank/DDBJ whole genome shotgun (WGS) entry which is preliminary data.</text>
</comment>
<dbReference type="Gene3D" id="1.10.630.10">
    <property type="entry name" value="Cytochrome P450"/>
    <property type="match status" value="1"/>
</dbReference>
<dbReference type="SUPFAM" id="SSF48264">
    <property type="entry name" value="Cytochrome P450"/>
    <property type="match status" value="1"/>
</dbReference>
<dbReference type="GO" id="GO:0020037">
    <property type="term" value="F:heme binding"/>
    <property type="evidence" value="ECO:0007669"/>
    <property type="project" value="InterPro"/>
</dbReference>
<evidence type="ECO:0000256" key="6">
    <source>
        <dbReference type="ARBA" id="ARBA00023033"/>
    </source>
</evidence>
<comment type="similarity">
    <text evidence="1 7">Belongs to the cytochrome P450 family.</text>
</comment>
<dbReference type="RefSeq" id="WP_124390990.1">
    <property type="nucleotide sequence ID" value="NZ_BHYM01000019.1"/>
</dbReference>
<dbReference type="InterPro" id="IPR002397">
    <property type="entry name" value="Cyt_P450_B"/>
</dbReference>
<dbReference type="InterPro" id="IPR017972">
    <property type="entry name" value="Cyt_P450_CS"/>
</dbReference>
<dbReference type="GO" id="GO:0016705">
    <property type="term" value="F:oxidoreductase activity, acting on paired donors, with incorporation or reduction of molecular oxygen"/>
    <property type="evidence" value="ECO:0007669"/>
    <property type="project" value="InterPro"/>
</dbReference>
<evidence type="ECO:0000313" key="8">
    <source>
        <dbReference type="EMBL" id="GCE38439.1"/>
    </source>
</evidence>
<keyword evidence="2 7" id="KW-0349">Heme</keyword>
<dbReference type="OrthoDB" id="3213397at2"/>
<sequence length="95" mass="10786">MANRDPQYYPQPDEVTFDREAKPHLAFGLGPHRCVGLHLARLELKIAFTELRRRMPKFELVSGVEPHEHLGLAWGVENVHLTFPAGTRETEGSGR</sequence>
<evidence type="ECO:0000256" key="7">
    <source>
        <dbReference type="RuleBase" id="RU000461"/>
    </source>
</evidence>
<dbReference type="InterPro" id="IPR036396">
    <property type="entry name" value="Cyt_P450_sf"/>
</dbReference>
<evidence type="ECO:0000256" key="1">
    <source>
        <dbReference type="ARBA" id="ARBA00010617"/>
    </source>
</evidence>
<dbReference type="PRINTS" id="PR00359">
    <property type="entry name" value="BP450"/>
</dbReference>
<dbReference type="Pfam" id="PF00067">
    <property type="entry name" value="p450"/>
    <property type="match status" value="1"/>
</dbReference>
<keyword evidence="5 7" id="KW-0408">Iron</keyword>
<dbReference type="PANTHER" id="PTHR46696">
    <property type="entry name" value="P450, PUTATIVE (EUROFUNG)-RELATED"/>
    <property type="match status" value="1"/>
</dbReference>
<protein>
    <submittedName>
        <fullName evidence="8">Putative cytochrome P450 hydroxylase</fullName>
    </submittedName>
</protein>